<protein>
    <recommendedName>
        <fullName evidence="1">ZFAND1-like ubiquitin-like domain-containing protein</fullName>
    </recommendedName>
</protein>
<accession>W6MPB4</accession>
<dbReference type="SUPFAM" id="SSF118310">
    <property type="entry name" value="AN1-like Zinc finger"/>
    <property type="match status" value="1"/>
</dbReference>
<dbReference type="GO" id="GO:0005737">
    <property type="term" value="C:cytoplasm"/>
    <property type="evidence" value="ECO:0007669"/>
    <property type="project" value="TreeGrafter"/>
</dbReference>
<evidence type="ECO:0000313" key="2">
    <source>
        <dbReference type="EMBL" id="CDK28499.1"/>
    </source>
</evidence>
<dbReference type="AlphaFoldDB" id="W6MPB4"/>
<name>W6MPB4_9ASCO</name>
<dbReference type="Gene3D" id="4.10.1110.10">
    <property type="entry name" value="AN1-like Zinc finger"/>
    <property type="match status" value="1"/>
</dbReference>
<dbReference type="EMBL" id="HG793129">
    <property type="protein sequence ID" value="CDK28499.1"/>
    <property type="molecule type" value="Genomic_DNA"/>
</dbReference>
<dbReference type="Pfam" id="PF25327">
    <property type="entry name" value="UBL_ZFAND1"/>
    <property type="match status" value="1"/>
</dbReference>
<dbReference type="Proteomes" id="UP000019384">
    <property type="component" value="Unassembled WGS sequence"/>
</dbReference>
<dbReference type="PANTHER" id="PTHR14677">
    <property type="entry name" value="ARSENITE INDUCUBLE RNA ASSOCIATED PROTEIN AIP-1-RELATED"/>
    <property type="match status" value="1"/>
</dbReference>
<feature type="domain" description="ZFAND1-like ubiquitin-like" evidence="1">
    <location>
        <begin position="198"/>
        <end position="271"/>
    </location>
</feature>
<dbReference type="STRING" id="1382522.W6MPB4"/>
<dbReference type="RefSeq" id="XP_022460489.1">
    <property type="nucleotide sequence ID" value="XM_022601221.1"/>
</dbReference>
<reference evidence="2" key="1">
    <citation type="submission" date="2013-12" db="EMBL/GenBank/DDBJ databases">
        <authorList>
            <person name="Genoscope - CEA"/>
        </authorList>
    </citation>
    <scope>NUCLEOTIDE SEQUENCE</scope>
    <source>
        <strain evidence="2">CBS 1993</strain>
    </source>
</reference>
<dbReference type="OrthoDB" id="4095737at2759"/>
<gene>
    <name evidence="2" type="ORF">KUCA_T00004482001</name>
</gene>
<dbReference type="PANTHER" id="PTHR14677:SF20">
    <property type="entry name" value="ZINC FINGER AN1-TYPE CONTAINING 2A-RELATED"/>
    <property type="match status" value="1"/>
</dbReference>
<dbReference type="HOGENOM" id="CLU_052358_2_1_1"/>
<dbReference type="GeneID" id="34521877"/>
<keyword evidence="3" id="KW-1185">Reference proteome</keyword>
<evidence type="ECO:0000259" key="1">
    <source>
        <dbReference type="Pfam" id="PF25327"/>
    </source>
</evidence>
<organism evidence="2 3">
    <name type="scientific">Kuraishia capsulata CBS 1993</name>
    <dbReference type="NCBI Taxonomy" id="1382522"/>
    <lineage>
        <taxon>Eukaryota</taxon>
        <taxon>Fungi</taxon>
        <taxon>Dikarya</taxon>
        <taxon>Ascomycota</taxon>
        <taxon>Saccharomycotina</taxon>
        <taxon>Pichiomycetes</taxon>
        <taxon>Pichiales</taxon>
        <taxon>Pichiaceae</taxon>
        <taxon>Kuraishia</taxon>
    </lineage>
</organism>
<proteinExistence type="predicted"/>
<sequence>MKKDIMATPEIQNIDKGTTLMEIGQHCFICHDIDFLPYRCDLCKRNYCSNHKDELATHVCPNAPRKSSSGQKAVATTKLPPASSVFPDLKAIRQQAFASPPKPNSISSKLLADSKSLDTKISESASQALAKLKKFMTLNAKSSKVSKNTPSQFIIETSKLKNTAKGDAKIPESERVYIWVDYIPEDLKVSGSLKVPIFVSRSWPIGRLLDSASAQLKIKNENNKTTDVSKRLTIFRKERVGEKGNSFVYIPANGRVNKEIVTGDQIYLVRGASV</sequence>
<dbReference type="InterPro" id="IPR035896">
    <property type="entry name" value="AN1-like_Znf"/>
</dbReference>
<dbReference type="InterPro" id="IPR057358">
    <property type="entry name" value="UBL_ZFAND1-like"/>
</dbReference>
<evidence type="ECO:0000313" key="3">
    <source>
        <dbReference type="Proteomes" id="UP000019384"/>
    </source>
</evidence>
<reference evidence="2" key="2">
    <citation type="submission" date="2014-02" db="EMBL/GenBank/DDBJ databases">
        <title>Complete DNA sequence of /Kuraishia capsulata/ illustrates novel genomic features among budding yeasts (/Saccharomycotina/).</title>
        <authorList>
            <person name="Morales L."/>
            <person name="Noel B."/>
            <person name="Porcel B."/>
            <person name="Marcet-Houben M."/>
            <person name="Hullo M-F."/>
            <person name="Sacerdot C."/>
            <person name="Tekaia F."/>
            <person name="Leh-Louis V."/>
            <person name="Despons L."/>
            <person name="Khanna V."/>
            <person name="Aury J-M."/>
            <person name="Barbe V."/>
            <person name="Couloux A."/>
            <person name="Labadie K."/>
            <person name="Pelletier E."/>
            <person name="Souciet J-L."/>
            <person name="Boekhout T."/>
            <person name="Gabaldon T."/>
            <person name="Wincker P."/>
            <person name="Dujon B."/>
        </authorList>
    </citation>
    <scope>NUCLEOTIDE SEQUENCE</scope>
    <source>
        <strain evidence="2">CBS 1993</strain>
    </source>
</reference>